<dbReference type="PANTHER" id="PTHR31129">
    <property type="entry name" value="GLYCOPROTEIN HORMONE ALPHA-2"/>
    <property type="match status" value="1"/>
</dbReference>
<dbReference type="Proteomes" id="UP000593567">
    <property type="component" value="Unassembled WGS sequence"/>
</dbReference>
<gene>
    <name evidence="7" type="ORF">EB796_013968</name>
</gene>
<accession>A0A7J7JNY1</accession>
<evidence type="ECO:0000313" key="7">
    <source>
        <dbReference type="EMBL" id="KAF6027745.1"/>
    </source>
</evidence>
<dbReference type="SUPFAM" id="SSF57501">
    <property type="entry name" value="Cystine-knot cytokines"/>
    <property type="match status" value="1"/>
</dbReference>
<dbReference type="SMART" id="SM00041">
    <property type="entry name" value="CT"/>
    <property type="match status" value="1"/>
</dbReference>
<dbReference type="AlphaFoldDB" id="A0A7J7JNY1"/>
<dbReference type="GO" id="GO:0051427">
    <property type="term" value="F:hormone receptor binding"/>
    <property type="evidence" value="ECO:0007669"/>
    <property type="project" value="TreeGrafter"/>
</dbReference>
<evidence type="ECO:0000256" key="2">
    <source>
        <dbReference type="ARBA" id="ARBA00022525"/>
    </source>
</evidence>
<dbReference type="PANTHER" id="PTHR31129:SF2">
    <property type="entry name" value="GLYCOPROTEIN HORMONE ALPHA-2"/>
    <property type="match status" value="1"/>
</dbReference>
<keyword evidence="2" id="KW-0964">Secreted</keyword>
<dbReference type="EMBL" id="VXIV02002034">
    <property type="protein sequence ID" value="KAF6027745.1"/>
    <property type="molecule type" value="Genomic_DNA"/>
</dbReference>
<dbReference type="GO" id="GO:0007166">
    <property type="term" value="P:cell surface receptor signaling pathway"/>
    <property type="evidence" value="ECO:0007669"/>
    <property type="project" value="TreeGrafter"/>
</dbReference>
<evidence type="ECO:0000256" key="5">
    <source>
        <dbReference type="PROSITE-ProRule" id="PRU00039"/>
    </source>
</evidence>
<proteinExistence type="predicted"/>
<evidence type="ECO:0000313" key="8">
    <source>
        <dbReference type="Proteomes" id="UP000593567"/>
    </source>
</evidence>
<evidence type="ECO:0000259" key="6">
    <source>
        <dbReference type="PROSITE" id="PS01225"/>
    </source>
</evidence>
<dbReference type="InterPro" id="IPR006207">
    <property type="entry name" value="Cys_knot_C"/>
</dbReference>
<dbReference type="Gene3D" id="2.10.90.10">
    <property type="entry name" value="Cystine-knot cytokines"/>
    <property type="match status" value="1"/>
</dbReference>
<comment type="caution">
    <text evidence="5">Lacks conserved residue(s) required for the propagation of feature annotation.</text>
</comment>
<dbReference type="PROSITE" id="PS01225">
    <property type="entry name" value="CTCK_2"/>
    <property type="match status" value="1"/>
</dbReference>
<dbReference type="InterPro" id="IPR052680">
    <property type="entry name" value="Glyco_Hormone_Alpha"/>
</dbReference>
<keyword evidence="8" id="KW-1185">Reference proteome</keyword>
<comment type="caution">
    <text evidence="7">The sequence shown here is derived from an EMBL/GenBank/DDBJ whole genome shotgun (WGS) entry which is preliminary data.</text>
</comment>
<dbReference type="Pfam" id="PF03045">
    <property type="entry name" value="DAN"/>
    <property type="match status" value="1"/>
</dbReference>
<evidence type="ECO:0000256" key="4">
    <source>
        <dbReference type="ARBA" id="ARBA00023157"/>
    </source>
</evidence>
<evidence type="ECO:0000256" key="3">
    <source>
        <dbReference type="ARBA" id="ARBA00022729"/>
    </source>
</evidence>
<feature type="domain" description="CTCK" evidence="6">
    <location>
        <begin position="57"/>
        <end position="148"/>
    </location>
</feature>
<evidence type="ECO:0000256" key="1">
    <source>
        <dbReference type="ARBA" id="ARBA00004613"/>
    </source>
</evidence>
<keyword evidence="3" id="KW-0732">Signal</keyword>
<protein>
    <recommendedName>
        <fullName evidence="6">CTCK domain-containing protein</fullName>
    </recommendedName>
</protein>
<comment type="subcellular location">
    <subcellularLocation>
        <location evidence="1">Secreted</location>
    </subcellularLocation>
</comment>
<reference evidence="7" key="1">
    <citation type="submission" date="2020-06" db="EMBL/GenBank/DDBJ databases">
        <title>Draft genome of Bugula neritina, a colonial animal packing powerful symbionts and potential medicines.</title>
        <authorList>
            <person name="Rayko M."/>
        </authorList>
    </citation>
    <scope>NUCLEOTIDE SEQUENCE [LARGE SCALE GENOMIC DNA]</scope>
    <source>
        <strain evidence="7">Kwan_BN1</strain>
    </source>
</reference>
<keyword evidence="4" id="KW-1015">Disulfide bond</keyword>
<dbReference type="GO" id="GO:0005615">
    <property type="term" value="C:extracellular space"/>
    <property type="evidence" value="ECO:0007669"/>
    <property type="project" value="TreeGrafter"/>
</dbReference>
<dbReference type="InterPro" id="IPR004133">
    <property type="entry name" value="DAN_dom"/>
</dbReference>
<name>A0A7J7JNY1_BUGNE</name>
<dbReference type="OrthoDB" id="6421717at2759"/>
<dbReference type="InterPro" id="IPR029034">
    <property type="entry name" value="Cystine-knot_cytokine"/>
</dbReference>
<organism evidence="7 8">
    <name type="scientific">Bugula neritina</name>
    <name type="common">Brown bryozoan</name>
    <name type="synonym">Sertularia neritina</name>
    <dbReference type="NCBI Taxonomy" id="10212"/>
    <lineage>
        <taxon>Eukaryota</taxon>
        <taxon>Metazoa</taxon>
        <taxon>Spiralia</taxon>
        <taxon>Lophotrochozoa</taxon>
        <taxon>Bryozoa</taxon>
        <taxon>Gymnolaemata</taxon>
        <taxon>Cheilostomatida</taxon>
        <taxon>Flustrina</taxon>
        <taxon>Buguloidea</taxon>
        <taxon>Bugulidae</taxon>
        <taxon>Bugula</taxon>
    </lineage>
</organism>
<dbReference type="PROSITE" id="PS01185">
    <property type="entry name" value="CTCK_1"/>
    <property type="match status" value="1"/>
</dbReference>
<sequence length="154" mass="16867">MDCIYSERNMYWTTQTHSQVKQRHRVVPSTSTMALNKLLLIGILLILPNHTYATTTCALVGMKQTVYEEGCAPVNVSINGCRGYCASFSLPIVAPLNQLFPGQVFYTQSTCCSITTTHNVVATLLCERGRRVEKTLPSASGCECLPCSAQSTPL</sequence>